<feature type="compositionally biased region" description="Basic and acidic residues" evidence="1">
    <location>
        <begin position="597"/>
        <end position="612"/>
    </location>
</feature>
<proteinExistence type="predicted"/>
<feature type="region of interest" description="Disordered" evidence="1">
    <location>
        <begin position="578"/>
        <end position="612"/>
    </location>
</feature>
<feature type="compositionally biased region" description="Basic and acidic residues" evidence="1">
    <location>
        <begin position="803"/>
        <end position="825"/>
    </location>
</feature>
<name>A2F6N6_TRIV3</name>
<evidence type="ECO:0000313" key="3">
    <source>
        <dbReference type="Proteomes" id="UP000001542"/>
    </source>
</evidence>
<feature type="compositionally biased region" description="Basic and acidic residues" evidence="1">
    <location>
        <begin position="860"/>
        <end position="872"/>
    </location>
</feature>
<gene>
    <name evidence="2" type="ORF">TVAG_408340</name>
</gene>
<reference evidence="2" key="1">
    <citation type="submission" date="2006-10" db="EMBL/GenBank/DDBJ databases">
        <authorList>
            <person name="Amadeo P."/>
            <person name="Zhao Q."/>
            <person name="Wortman J."/>
            <person name="Fraser-Liggett C."/>
            <person name="Carlton J."/>
        </authorList>
    </citation>
    <scope>NUCLEOTIDE SEQUENCE</scope>
    <source>
        <strain evidence="2">G3</strain>
    </source>
</reference>
<evidence type="ECO:0000256" key="1">
    <source>
        <dbReference type="SAM" id="MobiDB-lite"/>
    </source>
</evidence>
<organism evidence="2 3">
    <name type="scientific">Trichomonas vaginalis (strain ATCC PRA-98 / G3)</name>
    <dbReference type="NCBI Taxonomy" id="412133"/>
    <lineage>
        <taxon>Eukaryota</taxon>
        <taxon>Metamonada</taxon>
        <taxon>Parabasalia</taxon>
        <taxon>Trichomonadida</taxon>
        <taxon>Trichomonadidae</taxon>
        <taxon>Trichomonas</taxon>
    </lineage>
</organism>
<dbReference type="STRING" id="5722.A2F6N6"/>
<keyword evidence="3" id="KW-1185">Reference proteome</keyword>
<dbReference type="KEGG" id="tva:4757231"/>
<feature type="compositionally biased region" description="Basic residues" evidence="1">
    <location>
        <begin position="671"/>
        <end position="681"/>
    </location>
</feature>
<dbReference type="InParanoid" id="A2F6N6"/>
<accession>A2F6N6</accession>
<feature type="compositionally biased region" description="Basic residues" evidence="1">
    <location>
        <begin position="585"/>
        <end position="596"/>
    </location>
</feature>
<sequence>MSSEKPEAKPPKGPSPTEFQELYKKFDAKVDYNQRIKELNEYSLDEMIVYNLHVRPVPNEYVRYNYETFLFFHNAKFGFPNLGIEMFNIYKENTTVDSYLKRIIDSKIYNCYEKIYKKDSNMYVFCQWINSIAKDGKFGIIFNNETFNDEEYSGFKFDYMKKVFTSFIYKNKEYKPDIENLIVKAGLPKVDLTLKPSYNISLQDFIGWKLLSNTKKSPFASNRSLLNMVSMVIDEIKSVKSKDQISPRQYYFVLHILQRIIISASKVQSNDLSDAITNFFNSQVTSNEEIQGLMTLLKLEFINIIGIYTQERETFMKALVNFYINRDFRRNQLNFAEPIKISNEIEDFKWYKSVCKYSACCFFLDMFQKEKSYEAISFLTFLYQKLNEKPFIDKLLFFDFSVVPEIEKIAADIFSEEMKEYPLYKDIKNVKKRFNSNIRYLSKESFEIINECLLFTSNMMPVRVPNSSGVNFTFGDWRIDFKNMANYDYDFRSISKSFDTISGIDSDMKMDILKKLAENYTSVDNLKHFQANIVDVMMSADNENQEKLIGHFTLSHITDLVLQCDASDLFQEYINNEHPEAAKQTNKKPSKSSKTNKIKEEKPKTPIPKEKKPTISVFDVKKQKMSFLELKDQTAYIIGGDEFKVIDLQEKKQTNDNDNNEDESGVYRGLSIKKKEKKQKKQNNPVVEEVKQEIKPVQNGWAKLSLKPKKKKEEEVIEVYSKQSKPDVKPFIEAVSKKNIGWGDLDLKGNVQQTKIVKHEEIEPKIEEKIEENEPKQPEKEIVYGGITLKSSKKSKKQNKNKQKQEEPKQIVKNEFKPEKIEQKLVDFNPIKLDDTKSVDSQQSDSQETKSIDTNSVDSQEMKSIDSQETKSIDTNSVDSQETKSIDTNSVDSQETKSIDTNSVDSQEMKSVDSQEMKSVDSQEMKSVDANENEMNQSDSSQNEIVEMMENNDNYQEENKDNDYSYNYPEEMTNYDDQLQSFPSIIGNSNQYFDQPQSVQETNQQNTFMNSYPDQINSFPSVLNSNSSNSQSFPSVIETNQSSQLNQNLYYNGLDHLFCEKIGNATVSNFSQICINVSHVMDIQVTPFEISIHYIDLTGEVPFVKVTDELMNSVKWLYKDNFITFYINFNNNEPGQHLLQGSISINDLVFPFQFIYTIFETVCYIKISDLNFYIDQNFRPTSYVKYASPNDTFMVSVYDSNFNKLDHKIDLYGEKLPMLLKNEKSDTQICLSGSSNFAMVVYISKQPNKNFYTGIQFNLTFSPNVMSQNLIPNNFDVIKFSRSEISVLNSNDLDMTPRNTVAFDIGYHNFYNLMNSFNINRYQYITYDNAPSLCLTLPYLIYSNTINKETIGFFFNSLTSLYNQSKNNPQMKMFNDSYELMIEFISNQYQMKNFDVDKIFKNSSPSLDENDQQMSNQYQFYSGQNQYQY</sequence>
<feature type="compositionally biased region" description="Basic residues" evidence="1">
    <location>
        <begin position="791"/>
        <end position="802"/>
    </location>
</feature>
<reference evidence="2" key="2">
    <citation type="journal article" date="2007" name="Science">
        <title>Draft genome sequence of the sexually transmitted pathogen Trichomonas vaginalis.</title>
        <authorList>
            <person name="Carlton J.M."/>
            <person name="Hirt R.P."/>
            <person name="Silva J.C."/>
            <person name="Delcher A.L."/>
            <person name="Schatz M."/>
            <person name="Zhao Q."/>
            <person name="Wortman J.R."/>
            <person name="Bidwell S.L."/>
            <person name="Alsmark U.C.M."/>
            <person name="Besteiro S."/>
            <person name="Sicheritz-Ponten T."/>
            <person name="Noel C.J."/>
            <person name="Dacks J.B."/>
            <person name="Foster P.G."/>
            <person name="Simillion C."/>
            <person name="Van de Peer Y."/>
            <person name="Miranda-Saavedra D."/>
            <person name="Barton G.J."/>
            <person name="Westrop G.D."/>
            <person name="Mueller S."/>
            <person name="Dessi D."/>
            <person name="Fiori P.L."/>
            <person name="Ren Q."/>
            <person name="Paulsen I."/>
            <person name="Zhang H."/>
            <person name="Bastida-Corcuera F.D."/>
            <person name="Simoes-Barbosa A."/>
            <person name="Brown M.T."/>
            <person name="Hayes R.D."/>
            <person name="Mukherjee M."/>
            <person name="Okumura C.Y."/>
            <person name="Schneider R."/>
            <person name="Smith A.J."/>
            <person name="Vanacova S."/>
            <person name="Villalvazo M."/>
            <person name="Haas B.J."/>
            <person name="Pertea M."/>
            <person name="Feldblyum T.V."/>
            <person name="Utterback T.R."/>
            <person name="Shu C.L."/>
            <person name="Osoegawa K."/>
            <person name="de Jong P.J."/>
            <person name="Hrdy I."/>
            <person name="Horvathova L."/>
            <person name="Zubacova Z."/>
            <person name="Dolezal P."/>
            <person name="Malik S.B."/>
            <person name="Logsdon J.M. Jr."/>
            <person name="Henze K."/>
            <person name="Gupta A."/>
            <person name="Wang C.C."/>
            <person name="Dunne R.L."/>
            <person name="Upcroft J.A."/>
            <person name="Upcroft P."/>
            <person name="White O."/>
            <person name="Salzberg S.L."/>
            <person name="Tang P."/>
            <person name="Chiu C.-H."/>
            <person name="Lee Y.-S."/>
            <person name="Embley T.M."/>
            <person name="Coombs G.H."/>
            <person name="Mottram J.C."/>
            <person name="Tachezy J."/>
            <person name="Fraser-Liggett C.M."/>
            <person name="Johnson P.J."/>
        </authorList>
    </citation>
    <scope>NUCLEOTIDE SEQUENCE [LARGE SCALE GENOMIC DNA]</scope>
    <source>
        <strain evidence="2">G3</strain>
    </source>
</reference>
<dbReference type="VEuPathDB" id="TrichDB:TVAG_408340"/>
<feature type="region of interest" description="Disordered" evidence="1">
    <location>
        <begin position="653"/>
        <end position="687"/>
    </location>
</feature>
<dbReference type="Proteomes" id="UP000001542">
    <property type="component" value="Unassembled WGS sequence"/>
</dbReference>
<dbReference type="EMBL" id="DS113638">
    <property type="protein sequence ID" value="EAX99425.1"/>
    <property type="molecule type" value="Genomic_DNA"/>
</dbReference>
<dbReference type="RefSeq" id="XP_001312355.1">
    <property type="nucleotide sequence ID" value="XM_001312354.1"/>
</dbReference>
<feature type="compositionally biased region" description="Basic and acidic residues" evidence="1">
    <location>
        <begin position="763"/>
        <end position="782"/>
    </location>
</feature>
<protein>
    <submittedName>
        <fullName evidence="2">Uncharacterized protein</fullName>
    </submittedName>
</protein>
<evidence type="ECO:0000313" key="2">
    <source>
        <dbReference type="EMBL" id="EAX99425.1"/>
    </source>
</evidence>
<feature type="compositionally biased region" description="Basic and acidic residues" evidence="1">
    <location>
        <begin position="907"/>
        <end position="929"/>
    </location>
</feature>
<dbReference type="VEuPathDB" id="TrichDB:TVAGG3_0487540"/>
<feature type="region of interest" description="Disordered" evidence="1">
    <location>
        <begin position="763"/>
        <end position="940"/>
    </location>
</feature>